<evidence type="ECO:0000259" key="7">
    <source>
        <dbReference type="Pfam" id="PF00082"/>
    </source>
</evidence>
<keyword evidence="3" id="KW-0378">Hydrolase</keyword>
<protein>
    <submittedName>
        <fullName evidence="8">Subtilisin-like protein</fullName>
    </submittedName>
</protein>
<evidence type="ECO:0000313" key="8">
    <source>
        <dbReference type="EMBL" id="KAF2420700.1"/>
    </source>
</evidence>
<accession>A0A9P4TT80</accession>
<comment type="similarity">
    <text evidence="1 5">Belongs to the peptidase S8 family.</text>
</comment>
<comment type="caution">
    <text evidence="8">The sequence shown here is derived from an EMBL/GenBank/DDBJ whole genome shotgun (WGS) entry which is preliminary data.</text>
</comment>
<dbReference type="GO" id="GO:0004252">
    <property type="term" value="F:serine-type endopeptidase activity"/>
    <property type="evidence" value="ECO:0007669"/>
    <property type="project" value="InterPro"/>
</dbReference>
<evidence type="ECO:0000256" key="2">
    <source>
        <dbReference type="ARBA" id="ARBA00022670"/>
    </source>
</evidence>
<dbReference type="OrthoDB" id="206201at2759"/>
<evidence type="ECO:0000256" key="1">
    <source>
        <dbReference type="ARBA" id="ARBA00011073"/>
    </source>
</evidence>
<dbReference type="SUPFAM" id="SSF52743">
    <property type="entry name" value="Subtilisin-like"/>
    <property type="match status" value="1"/>
</dbReference>
<dbReference type="EMBL" id="MU007107">
    <property type="protein sequence ID" value="KAF2420700.1"/>
    <property type="molecule type" value="Genomic_DNA"/>
</dbReference>
<evidence type="ECO:0000256" key="6">
    <source>
        <dbReference type="SAM" id="MobiDB-lite"/>
    </source>
</evidence>
<dbReference type="PANTHER" id="PTHR43806">
    <property type="entry name" value="PEPTIDASE S8"/>
    <property type="match status" value="1"/>
</dbReference>
<feature type="domain" description="Peptidase S8/S53" evidence="7">
    <location>
        <begin position="14"/>
        <end position="118"/>
    </location>
</feature>
<evidence type="ECO:0000256" key="5">
    <source>
        <dbReference type="PROSITE-ProRule" id="PRU01240"/>
    </source>
</evidence>
<reference evidence="8" key="1">
    <citation type="journal article" date="2020" name="Stud. Mycol.">
        <title>101 Dothideomycetes genomes: a test case for predicting lifestyles and emergence of pathogens.</title>
        <authorList>
            <person name="Haridas S."/>
            <person name="Albert R."/>
            <person name="Binder M."/>
            <person name="Bloem J."/>
            <person name="Labutti K."/>
            <person name="Salamov A."/>
            <person name="Andreopoulos B."/>
            <person name="Baker S."/>
            <person name="Barry K."/>
            <person name="Bills G."/>
            <person name="Bluhm B."/>
            <person name="Cannon C."/>
            <person name="Castanera R."/>
            <person name="Culley D."/>
            <person name="Daum C."/>
            <person name="Ezra D."/>
            <person name="Gonzalez J."/>
            <person name="Henrissat B."/>
            <person name="Kuo A."/>
            <person name="Liang C."/>
            <person name="Lipzen A."/>
            <person name="Lutzoni F."/>
            <person name="Magnuson J."/>
            <person name="Mondo S."/>
            <person name="Nolan M."/>
            <person name="Ohm R."/>
            <person name="Pangilinan J."/>
            <person name="Park H.-J."/>
            <person name="Ramirez L."/>
            <person name="Alfaro M."/>
            <person name="Sun H."/>
            <person name="Tritt A."/>
            <person name="Yoshinaga Y."/>
            <person name="Zwiers L.-H."/>
            <person name="Turgeon B."/>
            <person name="Goodwin S."/>
            <person name="Spatafora J."/>
            <person name="Crous P."/>
            <person name="Grigoriev I."/>
        </authorList>
    </citation>
    <scope>NUCLEOTIDE SEQUENCE</scope>
    <source>
        <strain evidence="8">CBS 130266</strain>
    </source>
</reference>
<keyword evidence="9" id="KW-1185">Reference proteome</keyword>
<comment type="caution">
    <text evidence="5">Lacks conserved residue(s) required for the propagation of feature annotation.</text>
</comment>
<dbReference type="InterPro" id="IPR000209">
    <property type="entry name" value="Peptidase_S8/S53_dom"/>
</dbReference>
<feature type="region of interest" description="Disordered" evidence="6">
    <location>
        <begin position="156"/>
        <end position="180"/>
    </location>
</feature>
<dbReference type="PANTHER" id="PTHR43806:SF11">
    <property type="entry name" value="CEREVISIN-RELATED"/>
    <property type="match status" value="1"/>
</dbReference>
<name>A0A9P4TT80_9PEZI</name>
<proteinExistence type="inferred from homology"/>
<organism evidence="8 9">
    <name type="scientific">Tothia fuscella</name>
    <dbReference type="NCBI Taxonomy" id="1048955"/>
    <lineage>
        <taxon>Eukaryota</taxon>
        <taxon>Fungi</taxon>
        <taxon>Dikarya</taxon>
        <taxon>Ascomycota</taxon>
        <taxon>Pezizomycotina</taxon>
        <taxon>Dothideomycetes</taxon>
        <taxon>Pleosporomycetidae</taxon>
        <taxon>Venturiales</taxon>
        <taxon>Cylindrosympodiaceae</taxon>
        <taxon>Tothia</taxon>
    </lineage>
</organism>
<keyword evidence="4" id="KW-0720">Serine protease</keyword>
<dbReference type="InterPro" id="IPR050131">
    <property type="entry name" value="Peptidase_S8_subtilisin-like"/>
</dbReference>
<dbReference type="Gene3D" id="3.40.50.200">
    <property type="entry name" value="Peptidase S8/S53 domain"/>
    <property type="match status" value="1"/>
</dbReference>
<evidence type="ECO:0000256" key="4">
    <source>
        <dbReference type="ARBA" id="ARBA00022825"/>
    </source>
</evidence>
<dbReference type="PROSITE" id="PS51892">
    <property type="entry name" value="SUBTILASE"/>
    <property type="match status" value="1"/>
</dbReference>
<dbReference type="GO" id="GO:0006508">
    <property type="term" value="P:proteolysis"/>
    <property type="evidence" value="ECO:0007669"/>
    <property type="project" value="UniProtKB-KW"/>
</dbReference>
<dbReference type="AlphaFoldDB" id="A0A9P4TT80"/>
<dbReference type="Proteomes" id="UP000800235">
    <property type="component" value="Unassembled WGS sequence"/>
</dbReference>
<evidence type="ECO:0000256" key="3">
    <source>
        <dbReference type="ARBA" id="ARBA00022801"/>
    </source>
</evidence>
<keyword evidence="2" id="KW-0645">Protease</keyword>
<dbReference type="Pfam" id="PF00082">
    <property type="entry name" value="Peptidase_S8"/>
    <property type="match status" value="1"/>
</dbReference>
<sequence length="180" mass="18717">MSFKMGRDEITDFALNIAYNAGISLVASAGNRGYDANHYPSTHPRVISVGASGNDYKPWPVTGGVGSNYGEGVIALWAPGKNVLLANKNGGATLTTGTSFAAGYVSGVLAIFYGAEGKAMNPGLALTRLMAQTDPWMTFPSGTDWKKAAAAFANTGNRKGAKLNPPRQYLGGPPTARQGC</sequence>
<evidence type="ECO:0000313" key="9">
    <source>
        <dbReference type="Proteomes" id="UP000800235"/>
    </source>
</evidence>
<dbReference type="InterPro" id="IPR036852">
    <property type="entry name" value="Peptidase_S8/S53_dom_sf"/>
</dbReference>
<gene>
    <name evidence="8" type="ORF">EJ08DRAFT_683251</name>
</gene>